<comment type="caution">
    <text evidence="11">The sequence shown here is derived from an EMBL/GenBank/DDBJ whole genome shotgun (WGS) entry which is preliminary data.</text>
</comment>
<evidence type="ECO:0000256" key="1">
    <source>
        <dbReference type="ARBA" id="ARBA00001585"/>
    </source>
</evidence>
<evidence type="ECO:0000256" key="7">
    <source>
        <dbReference type="ARBA" id="ARBA00022801"/>
    </source>
</evidence>
<proteinExistence type="inferred from homology"/>
<evidence type="ECO:0000256" key="8">
    <source>
        <dbReference type="PIRNR" id="PIRNR006431"/>
    </source>
</evidence>
<dbReference type="EC" id="3.4.11.5" evidence="8 9"/>
<organism evidence="11 12">
    <name type="scientific">Saccharopolyspora erythraea</name>
    <name type="common">Streptomyces erythraeus</name>
    <dbReference type="NCBI Taxonomy" id="1836"/>
    <lineage>
        <taxon>Bacteria</taxon>
        <taxon>Bacillati</taxon>
        <taxon>Actinomycetota</taxon>
        <taxon>Actinomycetes</taxon>
        <taxon>Pseudonocardiales</taxon>
        <taxon>Pseudonocardiaceae</taxon>
        <taxon>Saccharopolyspora</taxon>
    </lineage>
</organism>
<reference evidence="11 12" key="1">
    <citation type="journal article" date="2019" name="Int. J. Syst. Evol. Microbiol.">
        <title>The Global Catalogue of Microorganisms (GCM) 10K type strain sequencing project: providing services to taxonomists for standard genome sequencing and annotation.</title>
        <authorList>
            <consortium name="The Broad Institute Genomics Platform"/>
            <consortium name="The Broad Institute Genome Sequencing Center for Infectious Disease"/>
            <person name="Wu L."/>
            <person name="Ma J."/>
        </authorList>
    </citation>
    <scope>NUCLEOTIDE SEQUENCE [LARGE SCALE GENOMIC DNA]</scope>
    <source>
        <strain evidence="11 12">JCM 10303</strain>
    </source>
</reference>
<sequence>MYPEIEPYDSGKLDVGDGHRVYWEVCGNPRGEPAVVVHGGPGSGCSAGARRFFDPSTYRIVLFDQRMSGRSTPRASEPGADFTANTTEHLLADMELLREYLCIDRWMVFGGSWGSVLSLLYAERHPHRVTEMVLCGLATGRRAETDLLTRGLGEVFPEAWARFRAGVPEADRDGDLADAYHRLLMDPDPAVHTKAARDWCAWEDAIVPTSPPSPRFQDPAFALGFARTVTHFWRHGSWLEEGVVLAEAGRLTGIPGLLAQGTLDLGNLIGTPWQLAAAWPGSELVLVEAGHHANGALGEEIVRATDRFRSSPTVA</sequence>
<keyword evidence="5 8" id="KW-0963">Cytoplasm</keyword>
<dbReference type="InterPro" id="IPR005944">
    <property type="entry name" value="Pro_iminopeptidase"/>
</dbReference>
<evidence type="ECO:0000313" key="11">
    <source>
        <dbReference type="EMBL" id="GAA0544013.1"/>
    </source>
</evidence>
<dbReference type="EMBL" id="BAAAGS010000037">
    <property type="protein sequence ID" value="GAA0544013.1"/>
    <property type="molecule type" value="Genomic_DNA"/>
</dbReference>
<dbReference type="InterPro" id="IPR000073">
    <property type="entry name" value="AB_hydrolase_1"/>
</dbReference>
<dbReference type="Pfam" id="PF00561">
    <property type="entry name" value="Abhydrolase_1"/>
    <property type="match status" value="1"/>
</dbReference>
<evidence type="ECO:0000313" key="12">
    <source>
        <dbReference type="Proteomes" id="UP001500729"/>
    </source>
</evidence>
<evidence type="ECO:0000256" key="3">
    <source>
        <dbReference type="ARBA" id="ARBA00010088"/>
    </source>
</evidence>
<evidence type="ECO:0000256" key="6">
    <source>
        <dbReference type="ARBA" id="ARBA00022670"/>
    </source>
</evidence>
<evidence type="ECO:0000259" key="10">
    <source>
        <dbReference type="Pfam" id="PF00561"/>
    </source>
</evidence>
<dbReference type="Proteomes" id="UP001500729">
    <property type="component" value="Unassembled WGS sequence"/>
</dbReference>
<dbReference type="SUPFAM" id="SSF53474">
    <property type="entry name" value="alpha/beta-Hydrolases"/>
    <property type="match status" value="1"/>
</dbReference>
<dbReference type="PANTHER" id="PTHR43722:SF1">
    <property type="entry name" value="PROLINE IMINOPEPTIDASE"/>
    <property type="match status" value="1"/>
</dbReference>
<evidence type="ECO:0000256" key="5">
    <source>
        <dbReference type="ARBA" id="ARBA00022490"/>
    </source>
</evidence>
<keyword evidence="7 8" id="KW-0378">Hydrolase</keyword>
<dbReference type="InterPro" id="IPR029058">
    <property type="entry name" value="AB_hydrolase_fold"/>
</dbReference>
<keyword evidence="12" id="KW-1185">Reference proteome</keyword>
<feature type="domain" description="AB hydrolase-1" evidence="10">
    <location>
        <begin position="35"/>
        <end position="293"/>
    </location>
</feature>
<dbReference type="NCBIfam" id="TIGR01249">
    <property type="entry name" value="pro_imino_pep_1"/>
    <property type="match status" value="1"/>
</dbReference>
<protein>
    <recommendedName>
        <fullName evidence="8 9">Proline iminopeptidase</fullName>
        <shortName evidence="8">PIP</shortName>
        <ecNumber evidence="8 9">3.4.11.5</ecNumber>
    </recommendedName>
    <alternativeName>
        <fullName evidence="8">Prolyl aminopeptidase</fullName>
    </alternativeName>
</protein>
<keyword evidence="6 8" id="KW-0645">Protease</keyword>
<name>A0ABN1DHU2_SACER</name>
<dbReference type="GO" id="GO:0004177">
    <property type="term" value="F:aminopeptidase activity"/>
    <property type="evidence" value="ECO:0007669"/>
    <property type="project" value="UniProtKB-KW"/>
</dbReference>
<evidence type="ECO:0000256" key="9">
    <source>
        <dbReference type="RuleBase" id="RU003421"/>
    </source>
</evidence>
<dbReference type="PIRSF" id="PIRSF006431">
    <property type="entry name" value="Pept_S33"/>
    <property type="match status" value="1"/>
</dbReference>
<accession>A0ABN1DHU2</accession>
<dbReference type="Gene3D" id="3.40.50.1820">
    <property type="entry name" value="alpha/beta hydrolase"/>
    <property type="match status" value="1"/>
</dbReference>
<gene>
    <name evidence="11" type="primary">pip</name>
    <name evidence="11" type="ORF">GCM10009533_48690</name>
</gene>
<dbReference type="RefSeq" id="WP_009947606.1">
    <property type="nucleotide sequence ID" value="NZ_BAAAGS010000037.1"/>
</dbReference>
<keyword evidence="4 8" id="KW-0031">Aminopeptidase</keyword>
<dbReference type="InterPro" id="IPR002410">
    <property type="entry name" value="Peptidase_S33"/>
</dbReference>
<comment type="similarity">
    <text evidence="3 8 9">Belongs to the peptidase S33 family.</text>
</comment>
<evidence type="ECO:0000256" key="2">
    <source>
        <dbReference type="ARBA" id="ARBA00004496"/>
    </source>
</evidence>
<comment type="catalytic activity">
    <reaction evidence="1 8 9">
        <text>Release of N-terminal proline from a peptide.</text>
        <dbReference type="EC" id="3.4.11.5"/>
    </reaction>
</comment>
<evidence type="ECO:0000256" key="4">
    <source>
        <dbReference type="ARBA" id="ARBA00022438"/>
    </source>
</evidence>
<dbReference type="PRINTS" id="PR00793">
    <property type="entry name" value="PROAMNOPTASE"/>
</dbReference>
<dbReference type="PANTHER" id="PTHR43722">
    <property type="entry name" value="PROLINE IMINOPEPTIDASE"/>
    <property type="match status" value="1"/>
</dbReference>
<comment type="subcellular location">
    <subcellularLocation>
        <location evidence="2 8">Cytoplasm</location>
    </subcellularLocation>
</comment>